<evidence type="ECO:0000313" key="3">
    <source>
        <dbReference type="Proteomes" id="UP000182769"/>
    </source>
</evidence>
<protein>
    <submittedName>
        <fullName evidence="2">Uncharacterized protein</fullName>
    </submittedName>
</protein>
<dbReference type="OrthoDB" id="1540067at1236"/>
<feature type="region of interest" description="Disordered" evidence="1">
    <location>
        <begin position="1"/>
        <end position="29"/>
    </location>
</feature>
<feature type="region of interest" description="Disordered" evidence="1">
    <location>
        <begin position="42"/>
        <end position="69"/>
    </location>
</feature>
<gene>
    <name evidence="2" type="ORF">Ga0061065_10782</name>
</gene>
<proteinExistence type="predicted"/>
<feature type="compositionally biased region" description="Polar residues" evidence="1">
    <location>
        <begin position="1"/>
        <end position="14"/>
    </location>
</feature>
<dbReference type="AlphaFoldDB" id="A0A0K6IN28"/>
<dbReference type="STRING" id="1137284.GCA_001418205_02378"/>
<evidence type="ECO:0000313" key="2">
    <source>
        <dbReference type="EMBL" id="CUB04509.1"/>
    </source>
</evidence>
<dbReference type="EMBL" id="CYHG01000007">
    <property type="protein sequence ID" value="CUB04509.1"/>
    <property type="molecule type" value="Genomic_DNA"/>
</dbReference>
<keyword evidence="3" id="KW-1185">Reference proteome</keyword>
<accession>A0A0K6IN28</accession>
<reference evidence="3" key="1">
    <citation type="submission" date="2015-08" db="EMBL/GenBank/DDBJ databases">
        <authorList>
            <person name="Varghese N."/>
        </authorList>
    </citation>
    <scope>NUCLEOTIDE SEQUENCE [LARGE SCALE GENOMIC DNA]</scope>
    <source>
        <strain evidence="3">JCM 18476</strain>
    </source>
</reference>
<dbReference type="Proteomes" id="UP000182769">
    <property type="component" value="Unassembled WGS sequence"/>
</dbReference>
<organism evidence="2 3">
    <name type="scientific">Marinomonas fungiae</name>
    <dbReference type="NCBI Taxonomy" id="1137284"/>
    <lineage>
        <taxon>Bacteria</taxon>
        <taxon>Pseudomonadati</taxon>
        <taxon>Pseudomonadota</taxon>
        <taxon>Gammaproteobacteria</taxon>
        <taxon>Oceanospirillales</taxon>
        <taxon>Oceanospirillaceae</taxon>
        <taxon>Marinomonas</taxon>
    </lineage>
</organism>
<name>A0A0K6IN28_9GAMM</name>
<dbReference type="RefSeq" id="WP_055463455.1">
    <property type="nucleotide sequence ID" value="NZ_CYHG01000007.1"/>
</dbReference>
<evidence type="ECO:0000256" key="1">
    <source>
        <dbReference type="SAM" id="MobiDB-lite"/>
    </source>
</evidence>
<sequence length="139" mass="15914">MQIHGSQYAISSATGFPATPKQQRDLEQEFQYFEQERKNNAQQPWYYSHVDDPQSNPIDPAPKRQTDRENWSIEGVGGYDVVVSGHMLDSHDDHGLSWDVPAEMHRASYWQEAIENVTHIEAKFSEAVPYQGSGRIHSI</sequence>